<name>A0A6H0XZ67_9PEZI</name>
<dbReference type="PANTHER" id="PTHR42085">
    <property type="entry name" value="F-BOX DOMAIN-CONTAINING PROTEIN"/>
    <property type="match status" value="1"/>
</dbReference>
<accession>A0A6H0XZ67</accession>
<reference evidence="3 4" key="1">
    <citation type="journal article" date="2016" name="Sci. Rep.">
        <title>Peltaster fructicola genome reveals evolution from an invasive phytopathogen to an ectophytic parasite.</title>
        <authorList>
            <person name="Xu C."/>
            <person name="Chen H."/>
            <person name="Gleason M.L."/>
            <person name="Xu J.R."/>
            <person name="Liu H."/>
            <person name="Zhang R."/>
            <person name="Sun G."/>
        </authorList>
    </citation>
    <scope>NUCLEOTIDE SEQUENCE [LARGE SCALE GENOMIC DNA]</scope>
    <source>
        <strain evidence="3 4">LNHT1506</strain>
    </source>
</reference>
<dbReference type="AlphaFoldDB" id="A0A6H0XZ67"/>
<evidence type="ECO:0000313" key="4">
    <source>
        <dbReference type="Proteomes" id="UP000503462"/>
    </source>
</evidence>
<evidence type="ECO:0000256" key="1">
    <source>
        <dbReference type="SAM" id="MobiDB-lite"/>
    </source>
</evidence>
<feature type="compositionally biased region" description="Acidic residues" evidence="1">
    <location>
        <begin position="62"/>
        <end position="71"/>
    </location>
</feature>
<dbReference type="Proteomes" id="UP000503462">
    <property type="component" value="Chromosome 4"/>
</dbReference>
<dbReference type="Pfam" id="PF24864">
    <property type="entry name" value="DUF7730"/>
    <property type="match status" value="1"/>
</dbReference>
<feature type="domain" description="DUF7730" evidence="2">
    <location>
        <begin position="114"/>
        <end position="239"/>
    </location>
</feature>
<organism evidence="3 4">
    <name type="scientific">Peltaster fructicola</name>
    <dbReference type="NCBI Taxonomy" id="286661"/>
    <lineage>
        <taxon>Eukaryota</taxon>
        <taxon>Fungi</taxon>
        <taxon>Dikarya</taxon>
        <taxon>Ascomycota</taxon>
        <taxon>Pezizomycotina</taxon>
        <taxon>Dothideomycetes</taxon>
        <taxon>Dothideomycetes incertae sedis</taxon>
        <taxon>Peltaster</taxon>
    </lineage>
</organism>
<evidence type="ECO:0000259" key="2">
    <source>
        <dbReference type="Pfam" id="PF24864"/>
    </source>
</evidence>
<protein>
    <recommendedName>
        <fullName evidence="2">DUF7730 domain-containing protein</fullName>
    </recommendedName>
</protein>
<dbReference type="InterPro" id="IPR038883">
    <property type="entry name" value="AN11006-like"/>
</dbReference>
<feature type="region of interest" description="Disordered" evidence="1">
    <location>
        <begin position="1"/>
        <end position="104"/>
    </location>
</feature>
<sequence length="359" mass="40273">MAASTRPKRKLAKAPIYTYDQYDDDDDASEGNALMSDEDATPAAGQDNTDSDGDDDVKIEAGDAEDDDSQDDSGIWDPVRPDSQLLKPAAKKRKITRATAGREKKQKEWKPFRFLDLPPELRNNIYELIFTNSGHGMSIIQHKQASGRNTVRTGRVYNVNYTSRPGYWRKRKSIAGGPVVPDPSRTLVPALLRVNKQIYKEAIAMLYAQVFYFQNVVALGEFLSGIGHSNRKLLQHIVITEWEQRGVKNHKARAAITWLMDATDLRLLHLDCYLGDVGNVKDRVKQVYYACQKLIEALGVVADCKTAALDVIELAEVNFEKKSFYQQGSWGGNNGPSDSPEDNEAEYHLYLLQQIGKCS</sequence>
<dbReference type="PANTHER" id="PTHR42085:SF8">
    <property type="entry name" value="F-BOX DOMAIN-CONTAINING PROTEIN"/>
    <property type="match status" value="1"/>
</dbReference>
<dbReference type="EMBL" id="CP051142">
    <property type="protein sequence ID" value="QIW99908.1"/>
    <property type="molecule type" value="Genomic_DNA"/>
</dbReference>
<evidence type="ECO:0000313" key="3">
    <source>
        <dbReference type="EMBL" id="QIW99908.1"/>
    </source>
</evidence>
<dbReference type="OrthoDB" id="5397846at2759"/>
<keyword evidence="4" id="KW-1185">Reference proteome</keyword>
<dbReference type="InterPro" id="IPR056632">
    <property type="entry name" value="DUF7730"/>
</dbReference>
<gene>
    <name evidence="3" type="ORF">AMS68_005426</name>
</gene>
<proteinExistence type="predicted"/>
<feature type="compositionally biased region" description="Basic residues" evidence="1">
    <location>
        <begin position="1"/>
        <end position="12"/>
    </location>
</feature>